<dbReference type="EMBL" id="JACHIP010000002">
    <property type="protein sequence ID" value="MBB5056437.1"/>
    <property type="molecule type" value="Genomic_DNA"/>
</dbReference>
<name>A0A7W7ZAY4_9BACT</name>
<gene>
    <name evidence="6" type="ORF">HDF16_001122</name>
</gene>
<evidence type="ECO:0000256" key="1">
    <source>
        <dbReference type="ARBA" id="ARBA00023015"/>
    </source>
</evidence>
<dbReference type="PROSITE" id="PS50977">
    <property type="entry name" value="HTH_TETR_2"/>
    <property type="match status" value="1"/>
</dbReference>
<feature type="DNA-binding region" description="H-T-H motif" evidence="4">
    <location>
        <begin position="31"/>
        <end position="50"/>
    </location>
</feature>
<evidence type="ECO:0000259" key="5">
    <source>
        <dbReference type="PROSITE" id="PS50977"/>
    </source>
</evidence>
<evidence type="ECO:0000256" key="4">
    <source>
        <dbReference type="PROSITE-ProRule" id="PRU00335"/>
    </source>
</evidence>
<dbReference type="InterPro" id="IPR011075">
    <property type="entry name" value="TetR_C"/>
</dbReference>
<dbReference type="Gene3D" id="1.10.357.10">
    <property type="entry name" value="Tetracycline Repressor, domain 2"/>
    <property type="match status" value="1"/>
</dbReference>
<evidence type="ECO:0000256" key="3">
    <source>
        <dbReference type="ARBA" id="ARBA00023163"/>
    </source>
</evidence>
<organism evidence="6 7">
    <name type="scientific">Granulicella aggregans</name>
    <dbReference type="NCBI Taxonomy" id="474949"/>
    <lineage>
        <taxon>Bacteria</taxon>
        <taxon>Pseudomonadati</taxon>
        <taxon>Acidobacteriota</taxon>
        <taxon>Terriglobia</taxon>
        <taxon>Terriglobales</taxon>
        <taxon>Acidobacteriaceae</taxon>
        <taxon>Granulicella</taxon>
    </lineage>
</organism>
<proteinExistence type="predicted"/>
<protein>
    <submittedName>
        <fullName evidence="6">TetR/AcrR family transcriptional repressor of nem operon</fullName>
    </submittedName>
</protein>
<dbReference type="Pfam" id="PF00440">
    <property type="entry name" value="TetR_N"/>
    <property type="match status" value="1"/>
</dbReference>
<dbReference type="GO" id="GO:0003677">
    <property type="term" value="F:DNA binding"/>
    <property type="evidence" value="ECO:0007669"/>
    <property type="project" value="UniProtKB-UniRule"/>
</dbReference>
<dbReference type="InterPro" id="IPR009057">
    <property type="entry name" value="Homeodomain-like_sf"/>
</dbReference>
<dbReference type="SUPFAM" id="SSF48498">
    <property type="entry name" value="Tetracyclin repressor-like, C-terminal domain"/>
    <property type="match status" value="1"/>
</dbReference>
<accession>A0A7W7ZAY4</accession>
<keyword evidence="7" id="KW-1185">Reference proteome</keyword>
<comment type="caution">
    <text evidence="6">The sequence shown here is derived from an EMBL/GenBank/DDBJ whole genome shotgun (WGS) entry which is preliminary data.</text>
</comment>
<dbReference type="PANTHER" id="PTHR47506">
    <property type="entry name" value="TRANSCRIPTIONAL REGULATORY PROTEIN"/>
    <property type="match status" value="1"/>
</dbReference>
<dbReference type="AlphaFoldDB" id="A0A7W7ZAY4"/>
<dbReference type="RefSeq" id="WP_246408776.1">
    <property type="nucleotide sequence ID" value="NZ_JACHIP010000002.1"/>
</dbReference>
<evidence type="ECO:0000256" key="2">
    <source>
        <dbReference type="ARBA" id="ARBA00023125"/>
    </source>
</evidence>
<sequence>MRKQMSKQTTRENLIQVGLGMVRSAGYFATGVNQVLLAAKVPKGSFYHHFTTKDEFILEVIKRYAAGEQERCERLLVHSNLSPLKKLRRYFKDLIATYGVRGGPIAGCLLGNMSIEIAAQNPEIRMTLVQAFDAWEDAIARTLREAIEKGELHSSDDPEKLAALLLNGWEGAQVRAKALQSDKPLILFFDNAFNALLEG</sequence>
<evidence type="ECO:0000313" key="7">
    <source>
        <dbReference type="Proteomes" id="UP000540989"/>
    </source>
</evidence>
<dbReference type="PANTHER" id="PTHR47506:SF6">
    <property type="entry name" value="HTH-TYPE TRANSCRIPTIONAL REPRESSOR NEMR"/>
    <property type="match status" value="1"/>
</dbReference>
<feature type="domain" description="HTH tetR-type" evidence="5">
    <location>
        <begin position="8"/>
        <end position="68"/>
    </location>
</feature>
<evidence type="ECO:0000313" key="6">
    <source>
        <dbReference type="EMBL" id="MBB5056437.1"/>
    </source>
</evidence>
<keyword evidence="3" id="KW-0804">Transcription</keyword>
<dbReference type="InterPro" id="IPR036271">
    <property type="entry name" value="Tet_transcr_reg_TetR-rel_C_sf"/>
</dbReference>
<keyword evidence="1" id="KW-0805">Transcription regulation</keyword>
<keyword evidence="2 4" id="KW-0238">DNA-binding</keyword>
<dbReference type="Pfam" id="PF16925">
    <property type="entry name" value="TetR_C_13"/>
    <property type="match status" value="1"/>
</dbReference>
<dbReference type="Proteomes" id="UP000540989">
    <property type="component" value="Unassembled WGS sequence"/>
</dbReference>
<dbReference type="InterPro" id="IPR001647">
    <property type="entry name" value="HTH_TetR"/>
</dbReference>
<dbReference type="SUPFAM" id="SSF46689">
    <property type="entry name" value="Homeodomain-like"/>
    <property type="match status" value="1"/>
</dbReference>
<reference evidence="6 7" key="1">
    <citation type="submission" date="2020-08" db="EMBL/GenBank/DDBJ databases">
        <title>Genomic Encyclopedia of Type Strains, Phase IV (KMG-V): Genome sequencing to study the core and pangenomes of soil and plant-associated prokaryotes.</title>
        <authorList>
            <person name="Whitman W."/>
        </authorList>
    </citation>
    <scope>NUCLEOTIDE SEQUENCE [LARGE SCALE GENOMIC DNA]</scope>
    <source>
        <strain evidence="6 7">M8UP14</strain>
    </source>
</reference>